<dbReference type="GO" id="GO:0046872">
    <property type="term" value="F:metal ion binding"/>
    <property type="evidence" value="ECO:0007669"/>
    <property type="project" value="UniProtKB-KW"/>
</dbReference>
<keyword evidence="15" id="KW-0234">DNA repair</keyword>
<accession>A0AAD1R2C1</accession>
<dbReference type="FunFam" id="1.10.4080.10:FF:000001">
    <property type="entry name" value="ADP-ribose glycohydrolase ARH3"/>
    <property type="match status" value="1"/>
</dbReference>
<dbReference type="EMBL" id="OW240912">
    <property type="protein sequence ID" value="CAH2221950.1"/>
    <property type="molecule type" value="Genomic_DNA"/>
</dbReference>
<evidence type="ECO:0000256" key="11">
    <source>
        <dbReference type="ARBA" id="ARBA00022763"/>
    </source>
</evidence>
<evidence type="ECO:0000256" key="26">
    <source>
        <dbReference type="SAM" id="SignalP"/>
    </source>
</evidence>
<sequence length="350" mass="38558">MAVCKVSSFRGALLGALLGDCLGAVFEGLNTTVRSVCQFLDRLDKRSKEGKDPLMYTDDTAMARSIIQSVLANKQFDTNDLAERFTEEYKNDPHRGYGMAVVHVFEKIDSGEYDNVFIPAKEQFDGRGSYGNGAAMRVVGIPLAYPSIQDTIKYAKLSGQLTHASSLGYNGGILQALAVHYALQGEQSKDTFLQHLLDHMQEVESDEKSCSDARALELGEFPFCNKLKKIKEFLEKGNVSQDNVVEELGNGIAALESVPTAIYSFLRCMDPVEELPQEYNNLQRTIAFCISLGGDTDTIATMAGAIAGAYYGEEQVPLSWKLCSEAYQDAELWGEKLHQLYSTRMQSSGS</sequence>
<feature type="chain" id="PRO_5042022845" description="ADP-ribosylhydrolase ARH3" evidence="26">
    <location>
        <begin position="24"/>
        <end position="350"/>
    </location>
</feature>
<dbReference type="GO" id="GO:0005759">
    <property type="term" value="C:mitochondrial matrix"/>
    <property type="evidence" value="ECO:0007669"/>
    <property type="project" value="UniProtKB-SubCell"/>
</dbReference>
<comment type="cofactor">
    <cofactor evidence="25">
        <name>Mg(2+)</name>
        <dbReference type="ChEBI" id="CHEBI:18420"/>
    </cofactor>
    <text evidence="25">Binds 2 magnesium ions per subunit.</text>
</comment>
<keyword evidence="8" id="KW-0158">Chromosome</keyword>
<keyword evidence="12" id="KW-0378">Hydrolase</keyword>
<evidence type="ECO:0000256" key="14">
    <source>
        <dbReference type="ARBA" id="ARBA00023128"/>
    </source>
</evidence>
<organism evidence="27 28">
    <name type="scientific">Pelobates cultripes</name>
    <name type="common">Western spadefoot toad</name>
    <dbReference type="NCBI Taxonomy" id="61616"/>
    <lineage>
        <taxon>Eukaryota</taxon>
        <taxon>Metazoa</taxon>
        <taxon>Chordata</taxon>
        <taxon>Craniata</taxon>
        <taxon>Vertebrata</taxon>
        <taxon>Euteleostomi</taxon>
        <taxon>Amphibia</taxon>
        <taxon>Batrachia</taxon>
        <taxon>Anura</taxon>
        <taxon>Pelobatoidea</taxon>
        <taxon>Pelobatidae</taxon>
        <taxon>Pelobates</taxon>
    </lineage>
</organism>
<dbReference type="PANTHER" id="PTHR16222:SF24">
    <property type="entry name" value="ADP-RIBOSYLHYDROLASE ARH3"/>
    <property type="match status" value="1"/>
</dbReference>
<dbReference type="Proteomes" id="UP001295444">
    <property type="component" value="Chromosome 01"/>
</dbReference>
<evidence type="ECO:0000256" key="2">
    <source>
        <dbReference type="ARBA" id="ARBA00004286"/>
    </source>
</evidence>
<dbReference type="EC" id="3.2.1.143" evidence="7"/>
<dbReference type="InterPro" id="IPR005502">
    <property type="entry name" value="Ribosyl_crysJ1"/>
</dbReference>
<keyword evidence="13 25" id="KW-0460">Magnesium</keyword>
<name>A0AAD1R2C1_PELCU</name>
<feature type="binding site" evidence="25">
    <location>
        <position position="58"/>
    </location>
    <ligand>
        <name>Mg(2+)</name>
        <dbReference type="ChEBI" id="CHEBI:18420"/>
        <label>1</label>
    </ligand>
</feature>
<feature type="binding site" evidence="25">
    <location>
        <position position="298"/>
    </location>
    <ligand>
        <name>Mg(2+)</name>
        <dbReference type="ChEBI" id="CHEBI:18420"/>
        <label>1</label>
    </ligand>
</feature>
<evidence type="ECO:0000313" key="27">
    <source>
        <dbReference type="EMBL" id="CAH2221950.1"/>
    </source>
</evidence>
<dbReference type="AlphaFoldDB" id="A0AAD1R2C1"/>
<proteinExistence type="inferred from homology"/>
<evidence type="ECO:0000256" key="4">
    <source>
        <dbReference type="ARBA" id="ARBA00004496"/>
    </source>
</evidence>
<evidence type="ECO:0000256" key="22">
    <source>
        <dbReference type="ARBA" id="ARBA00043187"/>
    </source>
</evidence>
<keyword evidence="11" id="KW-0227">DNA damage</keyword>
<evidence type="ECO:0000256" key="20">
    <source>
        <dbReference type="ARBA" id="ARBA00042722"/>
    </source>
</evidence>
<dbReference type="PANTHER" id="PTHR16222">
    <property type="entry name" value="ADP-RIBOSYLGLYCOHYDROLASE"/>
    <property type="match status" value="1"/>
</dbReference>
<comment type="similarity">
    <text evidence="5">Belongs to the ADP-ribosylglycohydrolase family.</text>
</comment>
<evidence type="ECO:0000256" key="8">
    <source>
        <dbReference type="ARBA" id="ARBA00022454"/>
    </source>
</evidence>
<evidence type="ECO:0000256" key="21">
    <source>
        <dbReference type="ARBA" id="ARBA00042850"/>
    </source>
</evidence>
<dbReference type="SUPFAM" id="SSF101478">
    <property type="entry name" value="ADP-ribosylglycohydrolase"/>
    <property type="match status" value="1"/>
</dbReference>
<evidence type="ECO:0000313" key="28">
    <source>
        <dbReference type="Proteomes" id="UP001295444"/>
    </source>
</evidence>
<dbReference type="GO" id="GO:0004649">
    <property type="term" value="F:poly(ADP-ribose) glycohydrolase activity"/>
    <property type="evidence" value="ECO:0007669"/>
    <property type="project" value="UniProtKB-EC"/>
</dbReference>
<comment type="subcellular location">
    <subcellularLocation>
        <location evidence="2">Chromosome</location>
    </subcellularLocation>
    <subcellularLocation>
        <location evidence="4">Cytoplasm</location>
    </subcellularLocation>
    <subcellularLocation>
        <location evidence="3">Mitochondrion matrix</location>
    </subcellularLocation>
    <subcellularLocation>
        <location evidence="1">Nucleus</location>
    </subcellularLocation>
</comment>
<dbReference type="Gene3D" id="1.10.4080.10">
    <property type="entry name" value="ADP-ribosylation/Crystallin J1"/>
    <property type="match status" value="1"/>
</dbReference>
<keyword evidence="16" id="KW-0539">Nucleus</keyword>
<dbReference type="GO" id="GO:0140290">
    <property type="term" value="P:peptidyl-serine ADP-deribosylation"/>
    <property type="evidence" value="ECO:0007669"/>
    <property type="project" value="UniProtKB-ARBA"/>
</dbReference>
<comment type="catalytic activity">
    <reaction evidence="24">
        <text>alpha-NAD(+) + H2O = ADP-D-ribose + nicotinamide + H(+)</text>
        <dbReference type="Rhea" id="RHEA:68792"/>
        <dbReference type="ChEBI" id="CHEBI:15377"/>
        <dbReference type="ChEBI" id="CHEBI:15378"/>
        <dbReference type="ChEBI" id="CHEBI:17154"/>
        <dbReference type="ChEBI" id="CHEBI:57967"/>
        <dbReference type="ChEBI" id="CHEBI:77017"/>
    </reaction>
</comment>
<dbReference type="Pfam" id="PF03747">
    <property type="entry name" value="ADP_ribosyl_GH"/>
    <property type="match status" value="1"/>
</dbReference>
<feature type="binding site" evidence="25">
    <location>
        <position position="297"/>
    </location>
    <ligand>
        <name>Mg(2+)</name>
        <dbReference type="ChEBI" id="CHEBI:18420"/>
        <label>1</label>
    </ligand>
</feature>
<evidence type="ECO:0000256" key="25">
    <source>
        <dbReference type="PIRSR" id="PIRSR605502-1"/>
    </source>
</evidence>
<dbReference type="GO" id="GO:0005694">
    <property type="term" value="C:chromosome"/>
    <property type="evidence" value="ECO:0007669"/>
    <property type="project" value="UniProtKB-SubCell"/>
</dbReference>
<feature type="signal peptide" evidence="26">
    <location>
        <begin position="1"/>
        <end position="23"/>
    </location>
</feature>
<evidence type="ECO:0000256" key="23">
    <source>
        <dbReference type="ARBA" id="ARBA00043193"/>
    </source>
</evidence>
<dbReference type="GO" id="GO:0005634">
    <property type="term" value="C:nucleus"/>
    <property type="evidence" value="ECO:0007669"/>
    <property type="project" value="UniProtKB-SubCell"/>
</dbReference>
<feature type="binding site" evidence="25">
    <location>
        <position position="57"/>
    </location>
    <ligand>
        <name>Mg(2+)</name>
        <dbReference type="ChEBI" id="CHEBI:18420"/>
        <label>1</label>
    </ligand>
</feature>
<evidence type="ECO:0000256" key="17">
    <source>
        <dbReference type="ARBA" id="ARBA00041057"/>
    </source>
</evidence>
<feature type="binding site" evidence="25">
    <location>
        <position position="59"/>
    </location>
    <ligand>
        <name>Mg(2+)</name>
        <dbReference type="ChEBI" id="CHEBI:18420"/>
        <label>1</label>
    </ligand>
</feature>
<keyword evidence="9" id="KW-0963">Cytoplasm</keyword>
<evidence type="ECO:0000256" key="19">
    <source>
        <dbReference type="ARBA" id="ARBA00042471"/>
    </source>
</evidence>
<comment type="subunit">
    <text evidence="6">Monomer.</text>
</comment>
<keyword evidence="10 25" id="KW-0479">Metal-binding</keyword>
<feature type="binding site" evidence="25">
    <location>
        <position position="295"/>
    </location>
    <ligand>
        <name>Mg(2+)</name>
        <dbReference type="ChEBI" id="CHEBI:18420"/>
        <label>1</label>
    </ligand>
</feature>
<evidence type="ECO:0000256" key="15">
    <source>
        <dbReference type="ARBA" id="ARBA00023204"/>
    </source>
</evidence>
<evidence type="ECO:0000256" key="24">
    <source>
        <dbReference type="ARBA" id="ARBA00049015"/>
    </source>
</evidence>
<evidence type="ECO:0000256" key="5">
    <source>
        <dbReference type="ARBA" id="ARBA00010702"/>
    </source>
</evidence>
<evidence type="ECO:0000256" key="16">
    <source>
        <dbReference type="ARBA" id="ARBA00023242"/>
    </source>
</evidence>
<evidence type="ECO:0000256" key="18">
    <source>
        <dbReference type="ARBA" id="ARBA00042398"/>
    </source>
</evidence>
<protein>
    <recommendedName>
        <fullName evidence="17">ADP-ribosylhydrolase ARH3</fullName>
        <ecNumber evidence="7">3.2.1.143</ecNumber>
    </recommendedName>
    <alternativeName>
        <fullName evidence="18">ADP-ribose glycohydrolase ARH3</fullName>
    </alternativeName>
    <alternativeName>
        <fullName evidence="19">ADP-ribosylhydrolase 3</fullName>
    </alternativeName>
    <alternativeName>
        <fullName evidence="22">O-acetyl-ADP-ribose deacetylase ARH3</fullName>
    </alternativeName>
    <alternativeName>
        <fullName evidence="23">Poly(ADP-ribose) glycohydrolase ARH3</fullName>
    </alternativeName>
    <alternativeName>
        <fullName evidence="21">[Protein ADP-ribosylarginine] hydrolase-like protein 2</fullName>
    </alternativeName>
    <alternativeName>
        <fullName evidence="20">[Protein ADP-ribosylserine] hydrolase</fullName>
    </alternativeName>
</protein>
<keyword evidence="14" id="KW-0496">Mitochondrion</keyword>
<dbReference type="InterPro" id="IPR036705">
    <property type="entry name" value="Ribosyl_crysJ1_sf"/>
</dbReference>
<keyword evidence="28" id="KW-1185">Reference proteome</keyword>
<dbReference type="InterPro" id="IPR050792">
    <property type="entry name" value="ADP-ribosylglycohydrolase"/>
</dbReference>
<evidence type="ECO:0000256" key="1">
    <source>
        <dbReference type="ARBA" id="ARBA00004123"/>
    </source>
</evidence>
<evidence type="ECO:0000256" key="3">
    <source>
        <dbReference type="ARBA" id="ARBA00004305"/>
    </source>
</evidence>
<evidence type="ECO:0000256" key="7">
    <source>
        <dbReference type="ARBA" id="ARBA00012255"/>
    </source>
</evidence>
<dbReference type="GO" id="GO:0006281">
    <property type="term" value="P:DNA repair"/>
    <property type="evidence" value="ECO:0007669"/>
    <property type="project" value="UniProtKB-KW"/>
</dbReference>
<evidence type="ECO:0000256" key="10">
    <source>
        <dbReference type="ARBA" id="ARBA00022723"/>
    </source>
</evidence>
<keyword evidence="26" id="KW-0732">Signal</keyword>
<reference evidence="27" key="1">
    <citation type="submission" date="2022-03" db="EMBL/GenBank/DDBJ databases">
        <authorList>
            <person name="Alioto T."/>
            <person name="Alioto T."/>
            <person name="Gomez Garrido J."/>
        </authorList>
    </citation>
    <scope>NUCLEOTIDE SEQUENCE</scope>
</reference>
<evidence type="ECO:0000256" key="13">
    <source>
        <dbReference type="ARBA" id="ARBA00022842"/>
    </source>
</evidence>
<gene>
    <name evidence="27" type="ORF">PECUL_23A032969</name>
</gene>
<evidence type="ECO:0000256" key="12">
    <source>
        <dbReference type="ARBA" id="ARBA00022801"/>
    </source>
</evidence>
<evidence type="ECO:0000256" key="6">
    <source>
        <dbReference type="ARBA" id="ARBA00011245"/>
    </source>
</evidence>
<evidence type="ECO:0000256" key="9">
    <source>
        <dbReference type="ARBA" id="ARBA00022490"/>
    </source>
</evidence>